<name>A0ABP0VE51_9BRYO</name>
<organism evidence="2 3">
    <name type="scientific">Sphagnum jensenii</name>
    <dbReference type="NCBI Taxonomy" id="128206"/>
    <lineage>
        <taxon>Eukaryota</taxon>
        <taxon>Viridiplantae</taxon>
        <taxon>Streptophyta</taxon>
        <taxon>Embryophyta</taxon>
        <taxon>Bryophyta</taxon>
        <taxon>Sphagnophytina</taxon>
        <taxon>Sphagnopsida</taxon>
        <taxon>Sphagnales</taxon>
        <taxon>Sphagnaceae</taxon>
        <taxon>Sphagnum</taxon>
    </lineage>
</organism>
<evidence type="ECO:0000313" key="2">
    <source>
        <dbReference type="EMBL" id="CAK9252422.1"/>
    </source>
</evidence>
<dbReference type="EMBL" id="CAXAQS010000621">
    <property type="protein sequence ID" value="CAK9252422.1"/>
    <property type="molecule type" value="Genomic_DNA"/>
</dbReference>
<protein>
    <submittedName>
        <fullName evidence="2">Uncharacterized protein</fullName>
    </submittedName>
</protein>
<comment type="caution">
    <text evidence="2">The sequence shown here is derived from an EMBL/GenBank/DDBJ whole genome shotgun (WGS) entry which is preliminary data.</text>
</comment>
<gene>
    <name evidence="2" type="ORF">CSSPJE1EN1_LOCUS27800</name>
</gene>
<dbReference type="Proteomes" id="UP001497444">
    <property type="component" value="Unassembled WGS sequence"/>
</dbReference>
<accession>A0ABP0VE51</accession>
<sequence>MWGRNLYRKLGYTEMSPDDFVVSFTESRLQKDASLFVLLKKSFEKNSSGSGSFGVTFCEKEQRNGADITSGRDKSSDSSSSCGLSLFPPFGWFSHQTASSLNGSNKHILMTAAT</sequence>
<feature type="compositionally biased region" description="Basic and acidic residues" evidence="1">
    <location>
        <begin position="63"/>
        <end position="76"/>
    </location>
</feature>
<reference evidence="2" key="1">
    <citation type="submission" date="2024-02" db="EMBL/GenBank/DDBJ databases">
        <authorList>
            <consortium name="ELIXIR-Norway"/>
            <consortium name="Elixir Norway"/>
        </authorList>
    </citation>
    <scope>NUCLEOTIDE SEQUENCE</scope>
</reference>
<evidence type="ECO:0000313" key="3">
    <source>
        <dbReference type="Proteomes" id="UP001497444"/>
    </source>
</evidence>
<keyword evidence="3" id="KW-1185">Reference proteome</keyword>
<feature type="region of interest" description="Disordered" evidence="1">
    <location>
        <begin position="63"/>
        <end position="82"/>
    </location>
</feature>
<proteinExistence type="predicted"/>
<evidence type="ECO:0000256" key="1">
    <source>
        <dbReference type="SAM" id="MobiDB-lite"/>
    </source>
</evidence>